<dbReference type="PANTHER" id="PTHR30288">
    <property type="entry name" value="FLAGELLAR CAP/ASSEMBLY PROTEIN FLID"/>
    <property type="match status" value="1"/>
</dbReference>
<comment type="function">
    <text evidence="5">Required for morphogenesis and for the elongation of the flagellar filament by facilitating polymerization of the flagellin monomers at the tip of growing filament. Forms a capping structure, which prevents flagellin subunits (transported through the central channel of the flagellum) from leaking out without polymerization at the distal end.</text>
</comment>
<evidence type="ECO:0000259" key="7">
    <source>
        <dbReference type="Pfam" id="PF07195"/>
    </source>
</evidence>
<comment type="subcellular location">
    <subcellularLocation>
        <location evidence="5">Secreted</location>
    </subcellularLocation>
    <subcellularLocation>
        <location evidence="5">Bacterial flagellum</location>
    </subcellularLocation>
</comment>
<comment type="similarity">
    <text evidence="1 5">Belongs to the FliD family.</text>
</comment>
<evidence type="ECO:0000313" key="9">
    <source>
        <dbReference type="Proteomes" id="UP000295472"/>
    </source>
</evidence>
<dbReference type="GO" id="GO:0005576">
    <property type="term" value="C:extracellular region"/>
    <property type="evidence" value="ECO:0007669"/>
    <property type="project" value="UniProtKB-SubCell"/>
</dbReference>
<dbReference type="InterPro" id="IPR010810">
    <property type="entry name" value="Flagellin_hook_IN_motif"/>
</dbReference>
<evidence type="ECO:0000256" key="1">
    <source>
        <dbReference type="ARBA" id="ARBA00009764"/>
    </source>
</evidence>
<dbReference type="GO" id="GO:0009421">
    <property type="term" value="C:bacterial-type flagellum filament cap"/>
    <property type="evidence" value="ECO:0007669"/>
    <property type="project" value="InterPro"/>
</dbReference>
<feature type="coiled-coil region" evidence="5">
    <location>
        <begin position="406"/>
        <end position="451"/>
    </location>
</feature>
<dbReference type="GO" id="GO:0009424">
    <property type="term" value="C:bacterial-type flagellum hook"/>
    <property type="evidence" value="ECO:0007669"/>
    <property type="project" value="UniProtKB-UniRule"/>
</dbReference>
<organism evidence="8 9">
    <name type="scientific">Halanaerobium congolense</name>
    <dbReference type="NCBI Taxonomy" id="54121"/>
    <lineage>
        <taxon>Bacteria</taxon>
        <taxon>Bacillati</taxon>
        <taxon>Bacillota</taxon>
        <taxon>Clostridia</taxon>
        <taxon>Halanaerobiales</taxon>
        <taxon>Halanaerobiaceae</taxon>
        <taxon>Halanaerobium</taxon>
    </lineage>
</organism>
<keyword evidence="4 5" id="KW-0975">Bacterial flagellum</keyword>
<dbReference type="PANTHER" id="PTHR30288:SF0">
    <property type="entry name" value="FLAGELLAR HOOK-ASSOCIATED PROTEIN 2"/>
    <property type="match status" value="1"/>
</dbReference>
<name>A0A4R8GCU1_9FIRM</name>
<proteinExistence type="inferred from homology"/>
<keyword evidence="8" id="KW-0282">Flagellum</keyword>
<feature type="domain" description="Flagellar hook-associated protein 2 N-terminal" evidence="6">
    <location>
        <begin position="8"/>
        <end position="104"/>
    </location>
</feature>
<dbReference type="Pfam" id="PF02465">
    <property type="entry name" value="FliD_N"/>
    <property type="match status" value="1"/>
</dbReference>
<dbReference type="GO" id="GO:0071973">
    <property type="term" value="P:bacterial-type flagellum-dependent cell motility"/>
    <property type="evidence" value="ECO:0007669"/>
    <property type="project" value="TreeGrafter"/>
</dbReference>
<evidence type="ECO:0000313" key="8">
    <source>
        <dbReference type="EMBL" id="TDX36000.1"/>
    </source>
</evidence>
<dbReference type="GO" id="GO:0007155">
    <property type="term" value="P:cell adhesion"/>
    <property type="evidence" value="ECO:0007669"/>
    <property type="project" value="InterPro"/>
</dbReference>
<keyword evidence="8" id="KW-0966">Cell projection</keyword>
<protein>
    <recommendedName>
        <fullName evidence="5">Flagellar hook-associated protein 2</fullName>
        <shortName evidence="5">HAP2</shortName>
    </recommendedName>
    <alternativeName>
        <fullName evidence="5">Flagellar cap protein</fullName>
    </alternativeName>
</protein>
<evidence type="ECO:0000256" key="2">
    <source>
        <dbReference type="ARBA" id="ARBA00011255"/>
    </source>
</evidence>
<evidence type="ECO:0000256" key="4">
    <source>
        <dbReference type="ARBA" id="ARBA00023143"/>
    </source>
</evidence>
<evidence type="ECO:0000259" key="6">
    <source>
        <dbReference type="Pfam" id="PF02465"/>
    </source>
</evidence>
<gene>
    <name evidence="8" type="ORF">C7954_1524</name>
</gene>
<dbReference type="InterPro" id="IPR003481">
    <property type="entry name" value="FliD_N"/>
</dbReference>
<sequence length="472" mass="51655">MQLDGLASGMDTTAVIDQLVALEQRPILNYQREISDLEVTKGAWRDINSRLDKLEGRTTDLKMSSTFNSRTANSSDKDVVTATATNDSNEANYSVTVHEVAKTQRIFGEKLEEYSAESNDTITINDSNIDISKGDSLSDISNKINDAEAGVKASIVDDRLVLETTETGVENALKGTGDVADPADANLSSSGDILEKLGLLSTDTQSIVNEPQQASNALIDINGITGITSSSNTFSEVVEGITFEINPNAEVDPGTNLTASADINVSKDTGKATNAVQGFVDQYNSVMNFIDGKTDYDEDENKGSVLQGDSTAMRLQMRLRNLATSAVKDEGNFRTLSSVGIEIDRNGVMSFDKSKFEEVLQESSEEVASLFRGTTDKEGFDGVAQRMDSYLDQLMQSNTGLIPRRLNFYDNRIDSLNDDIEDVQRKVQLTRDRYVEQFAAMESAISEMNQQMSWMQSQISSLNVNSQASNNR</sequence>
<keyword evidence="5" id="KW-0964">Secreted</keyword>
<dbReference type="Proteomes" id="UP000295472">
    <property type="component" value="Unassembled WGS sequence"/>
</dbReference>
<reference evidence="8 9" key="1">
    <citation type="submission" date="2019-03" db="EMBL/GenBank/DDBJ databases">
        <title>Subsurface microbial communities from deep shales in Ohio and West Virginia, USA.</title>
        <authorList>
            <person name="Wrighton K."/>
        </authorList>
    </citation>
    <scope>NUCLEOTIDE SEQUENCE [LARGE SCALE GENOMIC DNA]</scope>
    <source>
        <strain evidence="8 9">DSMZ 11287</strain>
    </source>
</reference>
<accession>A0A4R8GCU1</accession>
<dbReference type="Pfam" id="PF07195">
    <property type="entry name" value="FliD_C"/>
    <property type="match status" value="1"/>
</dbReference>
<dbReference type="InterPro" id="IPR010809">
    <property type="entry name" value="FliD_C"/>
</dbReference>
<feature type="domain" description="Flagellar hook-associated protein 2 C-terminal" evidence="7">
    <location>
        <begin position="214"/>
        <end position="450"/>
    </location>
</feature>
<dbReference type="EMBL" id="SOEF01000052">
    <property type="protein sequence ID" value="TDX36000.1"/>
    <property type="molecule type" value="Genomic_DNA"/>
</dbReference>
<comment type="caution">
    <text evidence="8">The sequence shown here is derived from an EMBL/GenBank/DDBJ whole genome shotgun (WGS) entry which is preliminary data.</text>
</comment>
<evidence type="ECO:0000256" key="3">
    <source>
        <dbReference type="ARBA" id="ARBA00023054"/>
    </source>
</evidence>
<comment type="subunit">
    <text evidence="2 5">Homopentamer.</text>
</comment>
<keyword evidence="8" id="KW-0969">Cilium</keyword>
<keyword evidence="3 5" id="KW-0175">Coiled coil</keyword>
<evidence type="ECO:0000256" key="5">
    <source>
        <dbReference type="RuleBase" id="RU362066"/>
    </source>
</evidence>
<dbReference type="Pfam" id="PF07196">
    <property type="entry name" value="Flagellin_IN"/>
    <property type="match status" value="1"/>
</dbReference>
<dbReference type="AlphaFoldDB" id="A0A4R8GCU1"/>
<dbReference type="InterPro" id="IPR040026">
    <property type="entry name" value="FliD"/>
</dbReference>